<gene>
    <name evidence="3" type="ORF">T310_8153</name>
</gene>
<evidence type="ECO:0000256" key="1">
    <source>
        <dbReference type="SAM" id="MobiDB-lite"/>
    </source>
</evidence>
<dbReference type="OrthoDB" id="2143914at2759"/>
<dbReference type="InterPro" id="IPR009057">
    <property type="entry name" value="Homeodomain-like_sf"/>
</dbReference>
<dbReference type="Pfam" id="PF13921">
    <property type="entry name" value="Myb_DNA-bind_6"/>
    <property type="match status" value="1"/>
</dbReference>
<feature type="compositionally biased region" description="Basic and acidic residues" evidence="1">
    <location>
        <begin position="295"/>
        <end position="339"/>
    </location>
</feature>
<dbReference type="Proteomes" id="UP000053958">
    <property type="component" value="Unassembled WGS sequence"/>
</dbReference>
<feature type="compositionally biased region" description="Basic and acidic residues" evidence="1">
    <location>
        <begin position="1"/>
        <end position="10"/>
    </location>
</feature>
<dbReference type="EMBL" id="LASV01000530">
    <property type="protein sequence ID" value="KKA17911.1"/>
    <property type="molecule type" value="Genomic_DNA"/>
</dbReference>
<feature type="region of interest" description="Disordered" evidence="1">
    <location>
        <begin position="268"/>
        <end position="339"/>
    </location>
</feature>
<feature type="region of interest" description="Disordered" evidence="1">
    <location>
        <begin position="1"/>
        <end position="165"/>
    </location>
</feature>
<dbReference type="SUPFAM" id="SSF46689">
    <property type="entry name" value="Homeodomain-like"/>
    <property type="match status" value="1"/>
</dbReference>
<evidence type="ECO:0000313" key="4">
    <source>
        <dbReference type="Proteomes" id="UP000053958"/>
    </source>
</evidence>
<protein>
    <recommendedName>
        <fullName evidence="2">Myb-like domain-containing protein</fullName>
    </recommendedName>
</protein>
<organism evidence="3 4">
    <name type="scientific">Rasamsonia emersonii (strain ATCC 16479 / CBS 393.64 / IMI 116815)</name>
    <dbReference type="NCBI Taxonomy" id="1408163"/>
    <lineage>
        <taxon>Eukaryota</taxon>
        <taxon>Fungi</taxon>
        <taxon>Dikarya</taxon>
        <taxon>Ascomycota</taxon>
        <taxon>Pezizomycotina</taxon>
        <taxon>Eurotiomycetes</taxon>
        <taxon>Eurotiomycetidae</taxon>
        <taxon>Eurotiales</taxon>
        <taxon>Trichocomaceae</taxon>
        <taxon>Rasamsonia</taxon>
    </lineage>
</organism>
<dbReference type="STRING" id="1408163.A0A0F4YJ58"/>
<proteinExistence type="predicted"/>
<dbReference type="GeneID" id="25320413"/>
<evidence type="ECO:0000313" key="3">
    <source>
        <dbReference type="EMBL" id="KKA17911.1"/>
    </source>
</evidence>
<accession>A0A0F4YJ58</accession>
<dbReference type="InterPro" id="IPR001005">
    <property type="entry name" value="SANT/Myb"/>
</dbReference>
<name>A0A0F4YJ58_RASE3</name>
<reference evidence="3 4" key="1">
    <citation type="submission" date="2015-04" db="EMBL/GenBank/DDBJ databases">
        <authorList>
            <person name="Heijne W.H."/>
            <person name="Fedorova N.D."/>
            <person name="Nierman W.C."/>
            <person name="Vollebregt A.W."/>
            <person name="Zhao Z."/>
            <person name="Wu L."/>
            <person name="Kumar M."/>
            <person name="Stam H."/>
            <person name="van den Berg M.A."/>
            <person name="Pel H.J."/>
        </authorList>
    </citation>
    <scope>NUCLEOTIDE SEQUENCE [LARGE SCALE GENOMIC DNA]</scope>
    <source>
        <strain evidence="3 4">CBS 393.64</strain>
    </source>
</reference>
<dbReference type="PROSITE" id="PS50090">
    <property type="entry name" value="MYB_LIKE"/>
    <property type="match status" value="1"/>
</dbReference>
<dbReference type="SMART" id="SM00717">
    <property type="entry name" value="SANT"/>
    <property type="match status" value="1"/>
</dbReference>
<dbReference type="CDD" id="cd00167">
    <property type="entry name" value="SANT"/>
    <property type="match status" value="1"/>
</dbReference>
<dbReference type="RefSeq" id="XP_013324523.1">
    <property type="nucleotide sequence ID" value="XM_013469069.1"/>
</dbReference>
<feature type="compositionally biased region" description="Polar residues" evidence="1">
    <location>
        <begin position="84"/>
        <end position="94"/>
    </location>
</feature>
<comment type="caution">
    <text evidence="3">The sequence shown here is derived from an EMBL/GenBank/DDBJ whole genome shotgun (WGS) entry which is preliminary data.</text>
</comment>
<dbReference type="Gene3D" id="1.10.10.60">
    <property type="entry name" value="Homeodomain-like"/>
    <property type="match status" value="1"/>
</dbReference>
<evidence type="ECO:0000259" key="2">
    <source>
        <dbReference type="PROSITE" id="PS50090"/>
    </source>
</evidence>
<feature type="domain" description="Myb-like" evidence="2">
    <location>
        <begin position="422"/>
        <end position="476"/>
    </location>
</feature>
<feature type="compositionally biased region" description="Basic and acidic residues" evidence="1">
    <location>
        <begin position="144"/>
        <end position="154"/>
    </location>
</feature>
<sequence length="486" mass="54155">MLSTRFHVDTFRTWNPPCSKPLPSQNSPDRPRYPTPSSIGDLPITAHLAHQPSPPPFLESQKHHQHRHPLPARPPVEVCVHVGSHSNAPQNTRSRPTDRGIPKCNTPQPGMAGGSLGGSCSTSSSRDDVNSKLRRHCSNPGKRCQTEYRPHESDSSSGRRGRRQLHRQEDLAPISPLASESSPSVSLLQSNNFGTELRHSPPVTFLGATPGPDPVNTVGLDDIEGSQSGLEQITGVVEMFSDATAILYDTSRVEDAVESVHIQQIVSDDRQVTSEGKQTARHSRPRNRIGYNTESDNHDSDKDHEEGSDKEGSEPDERSSYIRGSEQRPSKRRRTDIAPHEDERSVLTLRSHFLASSVEERLEFLSWLFESTLPRCISESPSAVDVSSTTGKVGRAEAQLARRQARPHKTSRNLNAKKLPQVNSRKGKPWSPEEVSLLVRLRKDQNLPWSEVTKQFTDRFPGRTQGSIQVYWSTKLKSNHEESSPR</sequence>
<dbReference type="AlphaFoldDB" id="A0A0F4YJ58"/>
<keyword evidence="4" id="KW-1185">Reference proteome</keyword>
<feature type="region of interest" description="Disordered" evidence="1">
    <location>
        <begin position="401"/>
        <end position="429"/>
    </location>
</feature>